<dbReference type="SUPFAM" id="SSF56935">
    <property type="entry name" value="Porins"/>
    <property type="match status" value="1"/>
</dbReference>
<keyword evidence="8 10" id="KW-0472">Membrane</keyword>
<keyword evidence="5 12" id="KW-0732">Signal</keyword>
<gene>
    <name evidence="15" type="ORF">HAHE_12630</name>
</gene>
<feature type="signal peptide" evidence="12">
    <location>
        <begin position="1"/>
        <end position="31"/>
    </location>
</feature>
<comment type="subcellular location">
    <subcellularLocation>
        <location evidence="1 10">Cell outer membrane</location>
        <topology evidence="1 10">Multi-pass membrane protein</topology>
    </subcellularLocation>
</comment>
<comment type="similarity">
    <text evidence="10 11">Belongs to the TonB-dependent receptor family.</text>
</comment>
<name>A0ABM7RK40_9BACT</name>
<keyword evidence="4 10" id="KW-0812">Transmembrane</keyword>
<keyword evidence="15" id="KW-0675">Receptor</keyword>
<evidence type="ECO:0000256" key="10">
    <source>
        <dbReference type="PROSITE-ProRule" id="PRU01360"/>
    </source>
</evidence>
<dbReference type="Gene3D" id="2.40.170.20">
    <property type="entry name" value="TonB-dependent receptor, beta-barrel domain"/>
    <property type="match status" value="1"/>
</dbReference>
<dbReference type="InterPro" id="IPR039426">
    <property type="entry name" value="TonB-dep_rcpt-like"/>
</dbReference>
<sequence length="600" mass="65586">MQHKTPSGITRTRTTRRRLLLAATLTFASHAAGEVESELDPLVVSALRTPLPASETTSAVTRLDPLELESRGILDLRDALNEVPGVIATSTAGQTGAIGSVFVRGTTTAYSQLVVDGIRLSDATAPLGNFFAGARLDDLGAIEVLRGPQAAIHGGESVGGVIWLQTARGEGDPRTRLRLEGGSFDTFDTHLSHSGAKDGVSWFAGVGYGGTHNDAADQDYDQSRAALRLEWEATDNLTLGMTFRSVDSRFDYPFFGANTDRIDATLATVFADARIAPGWNARFTAGHYAESYDNDSIWGNYGTDLERTVVNTDHVIEVNGCHKLLAGAYFEHTDFRNTIGTDAARDRFGGYLGWQWQPSDRFVADAVVRWEDDQSYGDEFTWRTGAAWNATGTTRIRGGIGRAFRTPTYLDLFGTAFGAGNPNLGAETSIGWDLGIEQRIGEHHTVSVTWFENSIEDRIRSFPTPPVNLPGETPTRGLETALQGEWCDGQWRYRLAWTFLDESLQDQPDHTATASLDWRPVEKLLLGIGASYVDERSWGGRPLDDYLLLRLYGSYQLTERVRLHGRIENLADTGYQLSNFGGSVVEGPGLGAFAGVTLEF</sequence>
<evidence type="ECO:0000256" key="6">
    <source>
        <dbReference type="ARBA" id="ARBA00023065"/>
    </source>
</evidence>
<feature type="domain" description="TonB-dependent receptor plug" evidence="14">
    <location>
        <begin position="53"/>
        <end position="161"/>
    </location>
</feature>
<evidence type="ECO:0000256" key="12">
    <source>
        <dbReference type="SAM" id="SignalP"/>
    </source>
</evidence>
<reference evidence="15 16" key="1">
    <citation type="submission" date="2021-06" db="EMBL/GenBank/DDBJ databases">
        <title>Complete genome of Haloferula helveola possessing various polysaccharide degrading enzymes.</title>
        <authorList>
            <person name="Takami H."/>
            <person name="Huang C."/>
            <person name="Hamasaki K."/>
        </authorList>
    </citation>
    <scope>NUCLEOTIDE SEQUENCE [LARGE SCALE GENOMIC DNA]</scope>
    <source>
        <strain evidence="15 16">CN-1</strain>
    </source>
</reference>
<keyword evidence="16" id="KW-1185">Reference proteome</keyword>
<dbReference type="Pfam" id="PF07715">
    <property type="entry name" value="Plug"/>
    <property type="match status" value="1"/>
</dbReference>
<feature type="chain" id="PRO_5046021578" evidence="12">
    <location>
        <begin position="32"/>
        <end position="600"/>
    </location>
</feature>
<organism evidence="15 16">
    <name type="scientific">Haloferula helveola</name>
    <dbReference type="NCBI Taxonomy" id="490095"/>
    <lineage>
        <taxon>Bacteria</taxon>
        <taxon>Pseudomonadati</taxon>
        <taxon>Verrucomicrobiota</taxon>
        <taxon>Verrucomicrobiia</taxon>
        <taxon>Verrucomicrobiales</taxon>
        <taxon>Verrucomicrobiaceae</taxon>
        <taxon>Haloferula</taxon>
    </lineage>
</organism>
<evidence type="ECO:0000259" key="13">
    <source>
        <dbReference type="Pfam" id="PF00593"/>
    </source>
</evidence>
<keyword evidence="2 10" id="KW-0813">Transport</keyword>
<dbReference type="Gene3D" id="2.170.130.10">
    <property type="entry name" value="TonB-dependent receptor, plug domain"/>
    <property type="match status" value="1"/>
</dbReference>
<evidence type="ECO:0000313" key="16">
    <source>
        <dbReference type="Proteomes" id="UP001374893"/>
    </source>
</evidence>
<evidence type="ECO:0000259" key="14">
    <source>
        <dbReference type="Pfam" id="PF07715"/>
    </source>
</evidence>
<dbReference type="EMBL" id="AP024702">
    <property type="protein sequence ID" value="BCX47355.1"/>
    <property type="molecule type" value="Genomic_DNA"/>
</dbReference>
<accession>A0ABM7RK40</accession>
<evidence type="ECO:0000256" key="1">
    <source>
        <dbReference type="ARBA" id="ARBA00004571"/>
    </source>
</evidence>
<dbReference type="InterPro" id="IPR036942">
    <property type="entry name" value="Beta-barrel_TonB_sf"/>
</dbReference>
<dbReference type="PROSITE" id="PS52016">
    <property type="entry name" value="TONB_DEPENDENT_REC_3"/>
    <property type="match status" value="1"/>
</dbReference>
<keyword evidence="3 10" id="KW-1134">Transmembrane beta strand</keyword>
<dbReference type="InterPro" id="IPR000531">
    <property type="entry name" value="Beta-barrel_TonB"/>
</dbReference>
<dbReference type="RefSeq" id="WP_338689510.1">
    <property type="nucleotide sequence ID" value="NZ_AP024702.1"/>
</dbReference>
<dbReference type="PANTHER" id="PTHR30069">
    <property type="entry name" value="TONB-DEPENDENT OUTER MEMBRANE RECEPTOR"/>
    <property type="match status" value="1"/>
</dbReference>
<dbReference type="PANTHER" id="PTHR30069:SF53">
    <property type="entry name" value="COLICIN I RECEPTOR-RELATED"/>
    <property type="match status" value="1"/>
</dbReference>
<keyword evidence="9 10" id="KW-0998">Cell outer membrane</keyword>
<dbReference type="Proteomes" id="UP001374893">
    <property type="component" value="Chromosome"/>
</dbReference>
<keyword evidence="7 11" id="KW-0798">TonB box</keyword>
<protein>
    <submittedName>
        <fullName evidence="15">TonB-dependent receptor</fullName>
    </submittedName>
</protein>
<evidence type="ECO:0000256" key="3">
    <source>
        <dbReference type="ARBA" id="ARBA00022452"/>
    </source>
</evidence>
<evidence type="ECO:0000256" key="8">
    <source>
        <dbReference type="ARBA" id="ARBA00023136"/>
    </source>
</evidence>
<evidence type="ECO:0000256" key="4">
    <source>
        <dbReference type="ARBA" id="ARBA00022692"/>
    </source>
</evidence>
<evidence type="ECO:0000256" key="11">
    <source>
        <dbReference type="RuleBase" id="RU003357"/>
    </source>
</evidence>
<dbReference type="Pfam" id="PF00593">
    <property type="entry name" value="TonB_dep_Rec_b-barrel"/>
    <property type="match status" value="1"/>
</dbReference>
<evidence type="ECO:0000313" key="15">
    <source>
        <dbReference type="EMBL" id="BCX47355.1"/>
    </source>
</evidence>
<evidence type="ECO:0000256" key="5">
    <source>
        <dbReference type="ARBA" id="ARBA00022729"/>
    </source>
</evidence>
<proteinExistence type="inferred from homology"/>
<feature type="domain" description="TonB-dependent receptor-like beta-barrel" evidence="13">
    <location>
        <begin position="188"/>
        <end position="570"/>
    </location>
</feature>
<evidence type="ECO:0000256" key="9">
    <source>
        <dbReference type="ARBA" id="ARBA00023237"/>
    </source>
</evidence>
<evidence type="ECO:0000256" key="7">
    <source>
        <dbReference type="ARBA" id="ARBA00023077"/>
    </source>
</evidence>
<dbReference type="InterPro" id="IPR012910">
    <property type="entry name" value="Plug_dom"/>
</dbReference>
<keyword evidence="6" id="KW-0406">Ion transport</keyword>
<dbReference type="InterPro" id="IPR037066">
    <property type="entry name" value="Plug_dom_sf"/>
</dbReference>
<evidence type="ECO:0000256" key="2">
    <source>
        <dbReference type="ARBA" id="ARBA00022448"/>
    </source>
</evidence>